<dbReference type="InterPro" id="IPR036890">
    <property type="entry name" value="HATPase_C_sf"/>
</dbReference>
<keyword evidence="2" id="KW-0418">Kinase</keyword>
<comment type="caution">
    <text evidence="2">The sequence shown here is derived from an EMBL/GenBank/DDBJ whole genome shotgun (WGS) entry which is preliminary data.</text>
</comment>
<reference evidence="2 3" key="1">
    <citation type="submission" date="2020-07" db="EMBL/GenBank/DDBJ databases">
        <title>Sequencing the genomes of 1000 actinobacteria strains.</title>
        <authorList>
            <person name="Klenk H.-P."/>
        </authorList>
    </citation>
    <scope>NUCLEOTIDE SEQUENCE [LARGE SCALE GENOMIC DNA]</scope>
    <source>
        <strain evidence="2 3">DSM 18248</strain>
    </source>
</reference>
<dbReference type="AlphaFoldDB" id="A0A7Z0C4G9"/>
<dbReference type="Pfam" id="PF13581">
    <property type="entry name" value="HATPase_c_2"/>
    <property type="match status" value="1"/>
</dbReference>
<evidence type="ECO:0000313" key="2">
    <source>
        <dbReference type="EMBL" id="NYI10104.1"/>
    </source>
</evidence>
<gene>
    <name evidence="2" type="ORF">BKA05_001619</name>
</gene>
<feature type="domain" description="Histidine kinase/HSP90-like ATPase" evidence="1">
    <location>
        <begin position="28"/>
        <end position="156"/>
    </location>
</feature>
<dbReference type="Proteomes" id="UP000537326">
    <property type="component" value="Unassembled WGS sequence"/>
</dbReference>
<dbReference type="InterPro" id="IPR003594">
    <property type="entry name" value="HATPase_dom"/>
</dbReference>
<accession>A0A7Z0C4G9</accession>
<sequence>MSEPSPEVVARLVDQLAWSPGRLVLTAPADPEVLDLVHSMLEHLHTRGVDVSASARMRFEMAVIEVLGNIVEHAYAHDAALPDVAASEVRRFEIRLAVTDTHLAASLSDNGMPVSLDLGDLPMPDEMAESGRGLALAAAALDVFEFERVGARNHWRLACRLD</sequence>
<keyword evidence="3" id="KW-1185">Reference proteome</keyword>
<name>A0A7Z0C4G9_9ACTN</name>
<evidence type="ECO:0000259" key="1">
    <source>
        <dbReference type="Pfam" id="PF13581"/>
    </source>
</evidence>
<dbReference type="Gene3D" id="3.30.565.10">
    <property type="entry name" value="Histidine kinase-like ATPase, C-terminal domain"/>
    <property type="match status" value="1"/>
</dbReference>
<keyword evidence="2" id="KW-0808">Transferase</keyword>
<proteinExistence type="predicted"/>
<dbReference type="EMBL" id="JACBZI010000001">
    <property type="protein sequence ID" value="NYI10104.1"/>
    <property type="molecule type" value="Genomic_DNA"/>
</dbReference>
<evidence type="ECO:0000313" key="3">
    <source>
        <dbReference type="Proteomes" id="UP000537326"/>
    </source>
</evidence>
<organism evidence="2 3">
    <name type="scientific">Nocardioides marinus</name>
    <dbReference type="NCBI Taxonomy" id="374514"/>
    <lineage>
        <taxon>Bacteria</taxon>
        <taxon>Bacillati</taxon>
        <taxon>Actinomycetota</taxon>
        <taxon>Actinomycetes</taxon>
        <taxon>Propionibacteriales</taxon>
        <taxon>Nocardioidaceae</taxon>
        <taxon>Nocardioides</taxon>
    </lineage>
</organism>
<dbReference type="EC" id="2.7.11.1" evidence="2"/>
<dbReference type="RefSeq" id="WP_179530992.1">
    <property type="nucleotide sequence ID" value="NZ_BAAAPP010000004.1"/>
</dbReference>
<protein>
    <submittedName>
        <fullName evidence="2">Serine/threonine-protein kinase RsbW</fullName>
        <ecNumber evidence="2">2.7.11.1</ecNumber>
    </submittedName>
</protein>
<dbReference type="GO" id="GO:0004674">
    <property type="term" value="F:protein serine/threonine kinase activity"/>
    <property type="evidence" value="ECO:0007669"/>
    <property type="project" value="UniProtKB-EC"/>
</dbReference>